<dbReference type="HOGENOM" id="CLU_2103153_0_0_1"/>
<organism evidence="1 2">
    <name type="scientific">Oryza glaberrima</name>
    <name type="common">African rice</name>
    <dbReference type="NCBI Taxonomy" id="4538"/>
    <lineage>
        <taxon>Eukaryota</taxon>
        <taxon>Viridiplantae</taxon>
        <taxon>Streptophyta</taxon>
        <taxon>Embryophyta</taxon>
        <taxon>Tracheophyta</taxon>
        <taxon>Spermatophyta</taxon>
        <taxon>Magnoliopsida</taxon>
        <taxon>Liliopsida</taxon>
        <taxon>Poales</taxon>
        <taxon>Poaceae</taxon>
        <taxon>BOP clade</taxon>
        <taxon>Oryzoideae</taxon>
        <taxon>Oryzeae</taxon>
        <taxon>Oryzinae</taxon>
        <taxon>Oryza</taxon>
    </lineage>
</organism>
<dbReference type="AlphaFoldDB" id="I1QZV8"/>
<dbReference type="EnsemblPlants" id="ORGLA11G0105000.1">
    <property type="protein sequence ID" value="ORGLA11G0105000.1"/>
    <property type="gene ID" value="ORGLA11G0105000"/>
</dbReference>
<accession>I1QZV8</accession>
<protein>
    <submittedName>
        <fullName evidence="1">Uncharacterized protein</fullName>
    </submittedName>
</protein>
<proteinExistence type="predicted"/>
<reference evidence="1" key="1">
    <citation type="submission" date="2015-06" db="UniProtKB">
        <authorList>
            <consortium name="EnsemblPlants"/>
        </authorList>
    </citation>
    <scope>IDENTIFICATION</scope>
</reference>
<dbReference type="Proteomes" id="UP000007306">
    <property type="component" value="Chromosome 11"/>
</dbReference>
<evidence type="ECO:0000313" key="2">
    <source>
        <dbReference type="Proteomes" id="UP000007306"/>
    </source>
</evidence>
<keyword evidence="2" id="KW-1185">Reference proteome</keyword>
<name>I1QZV8_ORYGL</name>
<sequence>MAAERRDARETTRTVPDIASLHDVTMTKNEKAVRAKTETVITATTATITTIANGGCWAILVKDAAIMTTMMEIGAGTTTRDDDRILENPADVLVIVHRNQVTHCHRRHLPHPHHQI</sequence>
<dbReference type="Gramene" id="ORGLA11G0105000.1">
    <property type="protein sequence ID" value="ORGLA11G0105000.1"/>
    <property type="gene ID" value="ORGLA11G0105000"/>
</dbReference>
<evidence type="ECO:0000313" key="1">
    <source>
        <dbReference type="EnsemblPlants" id="ORGLA11G0105000.1"/>
    </source>
</evidence>
<reference evidence="1 2" key="2">
    <citation type="submission" date="2018-04" db="EMBL/GenBank/DDBJ databases">
        <title>OglaRS2 (Oryza glaberrima Reference Sequence Version 2).</title>
        <authorList>
            <person name="Zhang J."/>
            <person name="Kudrna D."/>
            <person name="Lee S."/>
            <person name="Talag J."/>
            <person name="Rajasekar S."/>
            <person name="Wing R.A."/>
        </authorList>
    </citation>
    <scope>NUCLEOTIDE SEQUENCE [LARGE SCALE GENOMIC DNA]</scope>
    <source>
        <strain evidence="1 2">cv. IRGC 96717</strain>
    </source>
</reference>